<comment type="caution">
    <text evidence="1">The sequence shown here is derived from an EMBL/GenBank/DDBJ whole genome shotgun (WGS) entry which is preliminary data.</text>
</comment>
<name>X1R0I4_9ZZZZ</name>
<proteinExistence type="predicted"/>
<dbReference type="AlphaFoldDB" id="X1R0I4"/>
<accession>X1R0I4</accession>
<protein>
    <submittedName>
        <fullName evidence="1">Uncharacterized protein</fullName>
    </submittedName>
</protein>
<sequence length="150" mass="17798">MAIIRANVIALMRGAFRRGQSAGSFIRDMREKGLTYRRTDMLSDWRSVNELERKSEAFRSVRKDYYPTKTAVAEVEWRLSHEYMYKVKVESRLRPDVPITERFVNIMSDTLMTPRMVEQAVIEKWTEWEDYTAEAIEKMQVWTAVHRVGI</sequence>
<gene>
    <name evidence="1" type="ORF">S12H4_20274</name>
</gene>
<organism evidence="1">
    <name type="scientific">marine sediment metagenome</name>
    <dbReference type="NCBI Taxonomy" id="412755"/>
    <lineage>
        <taxon>unclassified sequences</taxon>
        <taxon>metagenomes</taxon>
        <taxon>ecological metagenomes</taxon>
    </lineage>
</organism>
<dbReference type="EMBL" id="BARW01010254">
    <property type="protein sequence ID" value="GAI74317.1"/>
    <property type="molecule type" value="Genomic_DNA"/>
</dbReference>
<evidence type="ECO:0000313" key="1">
    <source>
        <dbReference type="EMBL" id="GAI74317.1"/>
    </source>
</evidence>
<reference evidence="1" key="1">
    <citation type="journal article" date="2014" name="Front. Microbiol.">
        <title>High frequency of phylogenetically diverse reductive dehalogenase-homologous genes in deep subseafloor sedimentary metagenomes.</title>
        <authorList>
            <person name="Kawai M."/>
            <person name="Futagami T."/>
            <person name="Toyoda A."/>
            <person name="Takaki Y."/>
            <person name="Nishi S."/>
            <person name="Hori S."/>
            <person name="Arai W."/>
            <person name="Tsubouchi T."/>
            <person name="Morono Y."/>
            <person name="Uchiyama I."/>
            <person name="Ito T."/>
            <person name="Fujiyama A."/>
            <person name="Inagaki F."/>
            <person name="Takami H."/>
        </authorList>
    </citation>
    <scope>NUCLEOTIDE SEQUENCE</scope>
    <source>
        <strain evidence="1">Expedition CK06-06</strain>
    </source>
</reference>